<name>A0A0F9ICK1_9ZZZZ</name>
<comment type="caution">
    <text evidence="1">The sequence shown here is derived from an EMBL/GenBank/DDBJ whole genome shotgun (WGS) entry which is preliminary data.</text>
</comment>
<sequence>IERTIHFAGPPVEAEVVPELSRLVANGKTTPVIAVRLTDENGLPARPGLIGGFSVATPYEPERQSSGALEGRASYIIGYGGIAYLKLYPTTKTGEAVLRLKLKDNEQEVRAWLDPELRDWILVGVAEGTAGYNTLSGNANSQKEHDIEDNYYQDGRLAFFAKGTIKGKWLTTISYDSDKEPYSEYNRHNSLDQNSFYTLYGDTTREGQEAISARKLYVKIERKQFYALFGDYNTGLTVTELGRYNRSLNGFKSEYKGKRYEYNVFASETSQAFIRDEIRGDGTSGLYHLSRGNIVMNTDKVTIEVRDRNRSEVVLSSTAMTRFSDYTIDYDDGTMFFKEPVENRDFDMNPVYIVVEYESYDGSDSSINYGGRAAVKAFDDKLEVGITGIREQSVGKSSNLMGTDVAVEVTESTTVTAEVSRTSRDVSGAGADGSAYVMKVEHDKDYFTGSAYARYLGEDFGLGAQSTSQVGTRKLGFDTRLKTDSPFGYSLSGYRQTYLATGNERDFVETQVTHKAGNHTYSTGLRRITDRIAGGEETVTDQLAASAQWLLMDGRLALKVNRDQSLYKSANNNADYPTVTTLGAEYRVSERLTVLGAQEISEGEANRSETTRAGIMSTPWQGGTVTSSVERQYTDDEMRMFSALGLKQTWRATDHWSLSAGFDKTKTIKDTTARSDAENSDYFAASAGANYTREKLTWNSRAEFHESLTKIKRNAVTAVSLEPRRGLGLSAGLHLFIVDGEEEDSKDATLRLAAVYRPSRSRWTVLDKMDLIYEEHAGGGLDYDSWRLVNNLNLNYKVMHKWQMSVKYGAKYVSDHISGRDYRGYTDLTGLEGRYNLNPTWDVGAHVDSLRSWHAGQSDNRLGLSVGYNPAMNIWLSFGYNFKGFYDRDFSRADYTMHGLFIRFRLKFDQTSAQDAVRWITGH</sequence>
<feature type="non-terminal residue" evidence="1">
    <location>
        <position position="1"/>
    </location>
</feature>
<gene>
    <name evidence="1" type="ORF">LCGC14_1675340</name>
</gene>
<evidence type="ECO:0000313" key="1">
    <source>
        <dbReference type="EMBL" id="KKM17479.1"/>
    </source>
</evidence>
<proteinExistence type="predicted"/>
<dbReference type="AlphaFoldDB" id="A0A0F9ICK1"/>
<protein>
    <submittedName>
        <fullName evidence="1">Uncharacterized protein</fullName>
    </submittedName>
</protein>
<organism evidence="1">
    <name type="scientific">marine sediment metagenome</name>
    <dbReference type="NCBI Taxonomy" id="412755"/>
    <lineage>
        <taxon>unclassified sequences</taxon>
        <taxon>metagenomes</taxon>
        <taxon>ecological metagenomes</taxon>
    </lineage>
</organism>
<reference evidence="1" key="1">
    <citation type="journal article" date="2015" name="Nature">
        <title>Complex archaea that bridge the gap between prokaryotes and eukaryotes.</title>
        <authorList>
            <person name="Spang A."/>
            <person name="Saw J.H."/>
            <person name="Jorgensen S.L."/>
            <person name="Zaremba-Niedzwiedzka K."/>
            <person name="Martijn J."/>
            <person name="Lind A.E."/>
            <person name="van Eijk R."/>
            <person name="Schleper C."/>
            <person name="Guy L."/>
            <person name="Ettema T.J."/>
        </authorList>
    </citation>
    <scope>NUCLEOTIDE SEQUENCE</scope>
</reference>
<dbReference type="EMBL" id="LAZR01014441">
    <property type="protein sequence ID" value="KKM17479.1"/>
    <property type="molecule type" value="Genomic_DNA"/>
</dbReference>
<accession>A0A0F9ICK1</accession>